<comment type="subunit">
    <text evidence="7">Component of 250-400 kDa complexes called cytochrome oxidase assembly intermediates or COA complexes.</text>
</comment>
<dbReference type="Proteomes" id="UP001652620">
    <property type="component" value="Chromosome 5"/>
</dbReference>
<proteinExistence type="inferred from homology"/>
<evidence type="ECO:0000256" key="4">
    <source>
        <dbReference type="ARBA" id="ARBA00022989"/>
    </source>
</evidence>
<keyword evidence="6 7" id="KW-0472">Membrane</keyword>
<comment type="similarity">
    <text evidence="2 7">Belongs to the COA3 family.</text>
</comment>
<name>A0A6I9VDL4_BACDO</name>
<dbReference type="OrthoDB" id="10018333at2759"/>
<dbReference type="AlphaFoldDB" id="A0A6I9VDL4"/>
<dbReference type="PANTHER" id="PTHR15642:SF3">
    <property type="entry name" value="CYTOCHROME C OXIDASE ASSEMBLY FACTOR 3 HOMOLOG, MITOCHONDRIAL"/>
    <property type="match status" value="1"/>
</dbReference>
<evidence type="ECO:0000313" key="10">
    <source>
        <dbReference type="RefSeq" id="XP_011201252.2"/>
    </source>
</evidence>
<organism evidence="9 10">
    <name type="scientific">Bactrocera dorsalis</name>
    <name type="common">Oriental fruit fly</name>
    <name type="synonym">Dacus dorsalis</name>
    <dbReference type="NCBI Taxonomy" id="27457"/>
    <lineage>
        <taxon>Eukaryota</taxon>
        <taxon>Metazoa</taxon>
        <taxon>Ecdysozoa</taxon>
        <taxon>Arthropoda</taxon>
        <taxon>Hexapoda</taxon>
        <taxon>Insecta</taxon>
        <taxon>Pterygota</taxon>
        <taxon>Neoptera</taxon>
        <taxon>Endopterygota</taxon>
        <taxon>Diptera</taxon>
        <taxon>Brachycera</taxon>
        <taxon>Muscomorpha</taxon>
        <taxon>Tephritoidea</taxon>
        <taxon>Tephritidae</taxon>
        <taxon>Bactrocera</taxon>
        <taxon>Bactrocera</taxon>
    </lineage>
</organism>
<gene>
    <name evidence="10" type="primary">LOC105224756</name>
</gene>
<keyword evidence="4 7" id="KW-1133">Transmembrane helix</keyword>
<feature type="transmembrane region" description="Helical" evidence="7">
    <location>
        <begin position="51"/>
        <end position="70"/>
    </location>
</feature>
<dbReference type="RefSeq" id="XP_011201252.2">
    <property type="nucleotide sequence ID" value="XM_011202950.4"/>
</dbReference>
<reference evidence="10" key="1">
    <citation type="submission" date="2025-08" db="UniProtKB">
        <authorList>
            <consortium name="RefSeq"/>
        </authorList>
    </citation>
    <scope>IDENTIFICATION</scope>
    <source>
        <tissue evidence="10">Adult</tissue>
    </source>
</reference>
<dbReference type="KEGG" id="bdr:105224756"/>
<protein>
    <recommendedName>
        <fullName evidence="7">Cytochrome c oxidase assembly factor 3</fullName>
    </recommendedName>
</protein>
<dbReference type="InterPro" id="IPR018628">
    <property type="entry name" value="Coa3_CC"/>
</dbReference>
<evidence type="ECO:0000256" key="5">
    <source>
        <dbReference type="ARBA" id="ARBA00023128"/>
    </source>
</evidence>
<dbReference type="GeneID" id="105224756"/>
<evidence type="ECO:0000256" key="1">
    <source>
        <dbReference type="ARBA" id="ARBA00004304"/>
    </source>
</evidence>
<evidence type="ECO:0000256" key="6">
    <source>
        <dbReference type="ARBA" id="ARBA00023136"/>
    </source>
</evidence>
<accession>A0A6I9VDL4</accession>
<dbReference type="GO" id="GO:0033617">
    <property type="term" value="P:mitochondrial respiratory chain complex IV assembly"/>
    <property type="evidence" value="ECO:0007669"/>
    <property type="project" value="UniProtKB-UniRule"/>
</dbReference>
<dbReference type="GO" id="GO:0005743">
    <property type="term" value="C:mitochondrial inner membrane"/>
    <property type="evidence" value="ECO:0007669"/>
    <property type="project" value="UniProtKB-UniRule"/>
</dbReference>
<keyword evidence="5 7" id="KW-0496">Mitochondrion</keyword>
<dbReference type="Pfam" id="PF09813">
    <property type="entry name" value="Coa3_cc"/>
    <property type="match status" value="1"/>
</dbReference>
<sequence length="90" mass="10165">MSAAPDGKLPNIKFDGNAPKLDKAQLEFMKIIEQQNLVRVEKLQRIRRNNLITAGILGASVLGIYAYSMLSVQQEDFLDDFEEPKKVSKQ</sequence>
<dbReference type="PANTHER" id="PTHR15642">
    <property type="entry name" value="CYTOCHROME C OXIDASE ASSEMBLY FACTOR 3, MITOCHONDRIAL"/>
    <property type="match status" value="1"/>
</dbReference>
<keyword evidence="7" id="KW-0999">Mitochondrion inner membrane</keyword>
<dbReference type="InParanoid" id="A0A6I9VDL4"/>
<evidence type="ECO:0000313" key="9">
    <source>
        <dbReference type="Proteomes" id="UP001652620"/>
    </source>
</evidence>
<dbReference type="InterPro" id="IPR041752">
    <property type="entry name" value="Coa3"/>
</dbReference>
<comment type="subcellular location">
    <subcellularLocation>
        <location evidence="1">Mitochondrion membrane</location>
        <topology evidence="1">Single-pass membrane protein</topology>
    </subcellularLocation>
</comment>
<evidence type="ECO:0000256" key="7">
    <source>
        <dbReference type="RuleBase" id="RU367056"/>
    </source>
</evidence>
<feature type="domain" description="Cytochrome c oxidase assembly factor 3 mitochondrial coiled-coil" evidence="8">
    <location>
        <begin position="36"/>
        <end position="84"/>
    </location>
</feature>
<evidence type="ECO:0000256" key="3">
    <source>
        <dbReference type="ARBA" id="ARBA00022692"/>
    </source>
</evidence>
<comment type="function">
    <text evidence="7">Required for assembly of cytochrome c oxidase (complex IV).</text>
</comment>
<evidence type="ECO:0000256" key="2">
    <source>
        <dbReference type="ARBA" id="ARBA00007035"/>
    </source>
</evidence>
<keyword evidence="9" id="KW-1185">Reference proteome</keyword>
<dbReference type="FunCoup" id="A0A6I9VDL4">
    <property type="interactions" value="319"/>
</dbReference>
<evidence type="ECO:0000259" key="8">
    <source>
        <dbReference type="Pfam" id="PF09813"/>
    </source>
</evidence>
<keyword evidence="3 7" id="KW-0812">Transmembrane</keyword>